<dbReference type="EMBL" id="LR796545">
    <property type="protein sequence ID" value="CAB4150358.1"/>
    <property type="molecule type" value="Genomic_DNA"/>
</dbReference>
<evidence type="ECO:0000313" key="1">
    <source>
        <dbReference type="EMBL" id="CAB4150358.1"/>
    </source>
</evidence>
<evidence type="ECO:0000313" key="2">
    <source>
        <dbReference type="EMBL" id="CAB4199205.1"/>
    </source>
</evidence>
<protein>
    <submittedName>
        <fullName evidence="1">Uncharacterized protein</fullName>
    </submittedName>
</protein>
<accession>A0A6J5MUH9</accession>
<name>A0A6J5MUH9_9CAUD</name>
<reference evidence="1" key="1">
    <citation type="submission" date="2020-04" db="EMBL/GenBank/DDBJ databases">
        <authorList>
            <person name="Chiriac C."/>
            <person name="Salcher M."/>
            <person name="Ghai R."/>
            <person name="Kavagutti S V."/>
        </authorList>
    </citation>
    <scope>NUCLEOTIDE SEQUENCE</scope>
</reference>
<proteinExistence type="predicted"/>
<gene>
    <name evidence="2" type="ORF">UFOVP1332_28</name>
    <name evidence="1" type="ORF">UFOVP565_15</name>
</gene>
<dbReference type="EMBL" id="LR797279">
    <property type="protein sequence ID" value="CAB4199205.1"/>
    <property type="molecule type" value="Genomic_DNA"/>
</dbReference>
<sequence>MSDEQKHTHTLCIEGCDSARAGVFTRCGQPPVIVYDYELLVLAFEKQGMTDDEAREWISVNIEGAWVGEGTPAVLHPITDHDDDEEETR</sequence>
<organism evidence="1">
    <name type="scientific">uncultured Caudovirales phage</name>
    <dbReference type="NCBI Taxonomy" id="2100421"/>
    <lineage>
        <taxon>Viruses</taxon>
        <taxon>Duplodnaviria</taxon>
        <taxon>Heunggongvirae</taxon>
        <taxon>Uroviricota</taxon>
        <taxon>Caudoviricetes</taxon>
        <taxon>Peduoviridae</taxon>
        <taxon>Maltschvirus</taxon>
        <taxon>Maltschvirus maltsch</taxon>
    </lineage>
</organism>